<dbReference type="RefSeq" id="WP_064217847.1">
    <property type="nucleotide sequence ID" value="NZ_LVXZ01000012.1"/>
</dbReference>
<evidence type="ECO:0000313" key="2">
    <source>
        <dbReference type="Proteomes" id="UP000078302"/>
    </source>
</evidence>
<name>A0A179BNK0_ACIFR</name>
<comment type="caution">
    <text evidence="1">The sequence shown here is derived from an EMBL/GenBank/DDBJ whole genome shotgun (WGS) entry which is preliminary data.</text>
</comment>
<organism evidence="1 2">
    <name type="scientific">Acidithiobacillus ferrooxidans</name>
    <name type="common">Thiobacillus ferrooxidans</name>
    <dbReference type="NCBI Taxonomy" id="920"/>
    <lineage>
        <taxon>Bacteria</taxon>
        <taxon>Pseudomonadati</taxon>
        <taxon>Pseudomonadota</taxon>
        <taxon>Acidithiobacillia</taxon>
        <taxon>Acidithiobacillales</taxon>
        <taxon>Acidithiobacillaceae</taxon>
        <taxon>Acidithiobacillus</taxon>
    </lineage>
</organism>
<evidence type="ECO:0000313" key="1">
    <source>
        <dbReference type="EMBL" id="OAP93347.1"/>
    </source>
</evidence>
<proteinExistence type="predicted"/>
<sequence>MNRLAFETDDELTDAVARLRSLGWRAQKLLVECVATQGITRTVVSRAAAALNDAGFVFVRDKDVEAAGTFFRDHPEYQYYLDAVREQGRPLFAGEVAFLFAHRFNEENK</sequence>
<gene>
    <name evidence="1" type="ORF">A4H96_00975</name>
</gene>
<dbReference type="Proteomes" id="UP000078302">
    <property type="component" value="Unassembled WGS sequence"/>
</dbReference>
<reference evidence="1 2" key="1">
    <citation type="submission" date="2016-04" db="EMBL/GenBank/DDBJ databases">
        <title>Acidithiobacillus ferrooxidans genome sequencing and assembly.</title>
        <authorList>
            <person name="Zhou Z."/>
        </authorList>
    </citation>
    <scope>NUCLEOTIDE SEQUENCE [LARGE SCALE GENOMIC DNA]</scope>
    <source>
        <strain evidence="1 2">BY0502</strain>
    </source>
</reference>
<dbReference type="EMBL" id="LVXZ01000012">
    <property type="protein sequence ID" value="OAP93347.1"/>
    <property type="molecule type" value="Genomic_DNA"/>
</dbReference>
<accession>A0A179BNK0</accession>
<dbReference type="AlphaFoldDB" id="A0A179BNK0"/>
<keyword evidence="2" id="KW-1185">Reference proteome</keyword>
<protein>
    <submittedName>
        <fullName evidence="1">Uncharacterized protein</fullName>
    </submittedName>
</protein>